<proteinExistence type="predicted"/>
<evidence type="ECO:0000313" key="4">
    <source>
        <dbReference type="Proteomes" id="UP000683360"/>
    </source>
</evidence>
<keyword evidence="1" id="KW-0863">Zinc-finger</keyword>
<dbReference type="EMBL" id="CAJPWZ010001263">
    <property type="protein sequence ID" value="CAG2211574.1"/>
    <property type="molecule type" value="Genomic_DNA"/>
</dbReference>
<organism evidence="3 4">
    <name type="scientific">Mytilus edulis</name>
    <name type="common">Blue mussel</name>
    <dbReference type="NCBI Taxonomy" id="6550"/>
    <lineage>
        <taxon>Eukaryota</taxon>
        <taxon>Metazoa</taxon>
        <taxon>Spiralia</taxon>
        <taxon>Lophotrochozoa</taxon>
        <taxon>Mollusca</taxon>
        <taxon>Bivalvia</taxon>
        <taxon>Autobranchia</taxon>
        <taxon>Pteriomorphia</taxon>
        <taxon>Mytilida</taxon>
        <taxon>Mytiloidea</taxon>
        <taxon>Mytilidae</taxon>
        <taxon>Mytilinae</taxon>
        <taxon>Mytilus</taxon>
    </lineage>
</organism>
<reference evidence="3" key="1">
    <citation type="submission" date="2021-03" db="EMBL/GenBank/DDBJ databases">
        <authorList>
            <person name="Bekaert M."/>
        </authorList>
    </citation>
    <scope>NUCLEOTIDE SEQUENCE</scope>
</reference>
<evidence type="ECO:0000313" key="3">
    <source>
        <dbReference type="EMBL" id="CAG2211574.1"/>
    </source>
</evidence>
<dbReference type="OrthoDB" id="6155932at2759"/>
<gene>
    <name evidence="3" type="ORF">MEDL_25584</name>
</gene>
<dbReference type="PANTHER" id="PTHR47526:SF3">
    <property type="entry name" value="PHD-TYPE DOMAIN-CONTAINING PROTEIN"/>
    <property type="match status" value="1"/>
</dbReference>
<feature type="domain" description="SWIM-type" evidence="2">
    <location>
        <begin position="97"/>
        <end position="135"/>
    </location>
</feature>
<dbReference type="PANTHER" id="PTHR47526">
    <property type="entry name" value="ATP-DEPENDENT DNA HELICASE"/>
    <property type="match status" value="1"/>
</dbReference>
<accession>A0A8S3RT54</accession>
<dbReference type="InterPro" id="IPR011604">
    <property type="entry name" value="PDDEXK-like_dom_sf"/>
</dbReference>
<dbReference type="AlphaFoldDB" id="A0A8S3RT54"/>
<dbReference type="InterPro" id="IPR007527">
    <property type="entry name" value="Znf_SWIM"/>
</dbReference>
<dbReference type="PROSITE" id="PS50966">
    <property type="entry name" value="ZF_SWIM"/>
    <property type="match status" value="1"/>
</dbReference>
<evidence type="ECO:0000256" key="1">
    <source>
        <dbReference type="PROSITE-ProRule" id="PRU00325"/>
    </source>
</evidence>
<sequence>MEKDKLCKFSRPWFLKIKGEWERNLKDVPEFDISKLKTYLTESCNKTFDKEGMRAYKSLKAFKYFEEGYVQKISSLVSENNYLIRADVMASMAQKVYKPYMCLSSSGVVKGGSCDCVAGKGEACSHIAALLFAIDDFVSKGLKELPADQTGTEKLCTWNRPARRKIEPKQIHDIRIVRQEHGKSPKERDTLASLNFDPRHPADRHLNQGALKQLYDALTSANPTCGFMKYHKIILTDKIEPESLDPLHTVRNFNDFTLLPSIKEIREAGLYFKSTLKLDQNGINELEFSTRSQSNSSAWHSARRFRITASTFHKIGFRRKKTDPTCLLKTLLYNVRKPTKDMLFWLTTRGTINYKICTGIGEKGKNGIKCPKEGFNFTS</sequence>
<protein>
    <recommendedName>
        <fullName evidence="2">SWIM-type domain-containing protein</fullName>
    </recommendedName>
</protein>
<dbReference type="Proteomes" id="UP000683360">
    <property type="component" value="Unassembled WGS sequence"/>
</dbReference>
<keyword evidence="4" id="KW-1185">Reference proteome</keyword>
<dbReference type="GO" id="GO:0008270">
    <property type="term" value="F:zinc ion binding"/>
    <property type="evidence" value="ECO:0007669"/>
    <property type="project" value="UniProtKB-KW"/>
</dbReference>
<comment type="caution">
    <text evidence="3">The sequence shown here is derived from an EMBL/GenBank/DDBJ whole genome shotgun (WGS) entry which is preliminary data.</text>
</comment>
<keyword evidence="1" id="KW-0862">Zinc</keyword>
<keyword evidence="1" id="KW-0479">Metal-binding</keyword>
<dbReference type="Gene3D" id="3.90.320.10">
    <property type="match status" value="1"/>
</dbReference>
<name>A0A8S3RT54_MYTED</name>
<evidence type="ECO:0000259" key="2">
    <source>
        <dbReference type="PROSITE" id="PS50966"/>
    </source>
</evidence>